<feature type="non-terminal residue" evidence="1">
    <location>
        <position position="1"/>
    </location>
</feature>
<reference evidence="1" key="1">
    <citation type="journal article" date="2020" name="Stud. Mycol.">
        <title>101 Dothideomycetes genomes: a test case for predicting lifestyles and emergence of pathogens.</title>
        <authorList>
            <person name="Haridas S."/>
            <person name="Albert R."/>
            <person name="Binder M."/>
            <person name="Bloem J."/>
            <person name="Labutti K."/>
            <person name="Salamov A."/>
            <person name="Andreopoulos B."/>
            <person name="Baker S."/>
            <person name="Barry K."/>
            <person name="Bills G."/>
            <person name="Bluhm B."/>
            <person name="Cannon C."/>
            <person name="Castanera R."/>
            <person name="Culley D."/>
            <person name="Daum C."/>
            <person name="Ezra D."/>
            <person name="Gonzalez J."/>
            <person name="Henrissat B."/>
            <person name="Kuo A."/>
            <person name="Liang C."/>
            <person name="Lipzen A."/>
            <person name="Lutzoni F."/>
            <person name="Magnuson J."/>
            <person name="Mondo S."/>
            <person name="Nolan M."/>
            <person name="Ohm R."/>
            <person name="Pangilinan J."/>
            <person name="Park H.-J."/>
            <person name="Ramirez L."/>
            <person name="Alfaro M."/>
            <person name="Sun H."/>
            <person name="Tritt A."/>
            <person name="Yoshinaga Y."/>
            <person name="Zwiers L.-H."/>
            <person name="Turgeon B."/>
            <person name="Goodwin S."/>
            <person name="Spatafora J."/>
            <person name="Crous P."/>
            <person name="Grigoriev I."/>
        </authorList>
    </citation>
    <scope>NUCLEOTIDE SEQUENCE</scope>
    <source>
        <strain evidence="1">CBS 109.77</strain>
    </source>
</reference>
<accession>A0A6A6XU11</accession>
<proteinExistence type="predicted"/>
<dbReference type="OrthoDB" id="48317at2759"/>
<dbReference type="Gene3D" id="3.90.180.10">
    <property type="entry name" value="Medium-chain alcohol dehydrogenases, catalytic domain"/>
    <property type="match status" value="1"/>
</dbReference>
<name>A0A6A6XU11_9PLEO</name>
<evidence type="ECO:0000313" key="2">
    <source>
        <dbReference type="Proteomes" id="UP000799757"/>
    </source>
</evidence>
<dbReference type="AlphaFoldDB" id="A0A6A6XU11"/>
<dbReference type="Proteomes" id="UP000799757">
    <property type="component" value="Unassembled WGS sequence"/>
</dbReference>
<dbReference type="EMBL" id="MU001768">
    <property type="protein sequence ID" value="KAF2799234.1"/>
    <property type="molecule type" value="Genomic_DNA"/>
</dbReference>
<dbReference type="Gene3D" id="3.40.50.720">
    <property type="entry name" value="NAD(P)-binding Rossmann-like Domain"/>
    <property type="match status" value="1"/>
</dbReference>
<sequence length="82" mass="8895">QVVTLLPTDAWPRKDVEAIAVLAYTTFGEAFSIFGIEFPPMTSHFNFGVKFWKQCSEPLTSGQINTHPVALRSGGLSGIPNG</sequence>
<gene>
    <name evidence="1" type="ORF">K505DRAFT_231498</name>
</gene>
<protein>
    <submittedName>
        <fullName evidence="1">Putative zinc-type alcohol dehydrogenase-like protein C2E1P3.01</fullName>
    </submittedName>
</protein>
<evidence type="ECO:0000313" key="1">
    <source>
        <dbReference type="EMBL" id="KAF2799234.1"/>
    </source>
</evidence>
<organism evidence="1 2">
    <name type="scientific">Melanomma pulvis-pyrius CBS 109.77</name>
    <dbReference type="NCBI Taxonomy" id="1314802"/>
    <lineage>
        <taxon>Eukaryota</taxon>
        <taxon>Fungi</taxon>
        <taxon>Dikarya</taxon>
        <taxon>Ascomycota</taxon>
        <taxon>Pezizomycotina</taxon>
        <taxon>Dothideomycetes</taxon>
        <taxon>Pleosporomycetidae</taxon>
        <taxon>Pleosporales</taxon>
        <taxon>Melanommataceae</taxon>
        <taxon>Melanomma</taxon>
    </lineage>
</organism>
<keyword evidence="2" id="KW-1185">Reference proteome</keyword>